<feature type="transmembrane region" description="Helical" evidence="2">
    <location>
        <begin position="247"/>
        <end position="271"/>
    </location>
</feature>
<keyword evidence="2" id="KW-0472">Membrane</keyword>
<gene>
    <name evidence="3" type="ORF">C8Q71DRAFT_763005</name>
</gene>
<evidence type="ECO:0000313" key="4">
    <source>
        <dbReference type="Proteomes" id="UP000814176"/>
    </source>
</evidence>
<dbReference type="GeneID" id="72004703"/>
<comment type="caution">
    <text evidence="3">The sequence shown here is derived from an EMBL/GenBank/DDBJ whole genome shotgun (WGS) entry which is preliminary data.</text>
</comment>
<protein>
    <submittedName>
        <fullName evidence="3">Uncharacterized protein</fullName>
    </submittedName>
</protein>
<feature type="compositionally biased region" description="Low complexity" evidence="1">
    <location>
        <begin position="567"/>
        <end position="580"/>
    </location>
</feature>
<feature type="transmembrane region" description="Helical" evidence="2">
    <location>
        <begin position="422"/>
        <end position="443"/>
    </location>
</feature>
<organism evidence="3 4">
    <name type="scientific">Rhodofomes roseus</name>
    <dbReference type="NCBI Taxonomy" id="34475"/>
    <lineage>
        <taxon>Eukaryota</taxon>
        <taxon>Fungi</taxon>
        <taxon>Dikarya</taxon>
        <taxon>Basidiomycota</taxon>
        <taxon>Agaricomycotina</taxon>
        <taxon>Agaricomycetes</taxon>
        <taxon>Polyporales</taxon>
        <taxon>Rhodofomes</taxon>
    </lineage>
</organism>
<reference evidence="3 4" key="1">
    <citation type="journal article" date="2021" name="Environ. Microbiol.">
        <title>Gene family expansions and transcriptome signatures uncover fungal adaptations to wood decay.</title>
        <authorList>
            <person name="Hage H."/>
            <person name="Miyauchi S."/>
            <person name="Viragh M."/>
            <person name="Drula E."/>
            <person name="Min B."/>
            <person name="Chaduli D."/>
            <person name="Navarro D."/>
            <person name="Favel A."/>
            <person name="Norest M."/>
            <person name="Lesage-Meessen L."/>
            <person name="Balint B."/>
            <person name="Merenyi Z."/>
            <person name="de Eugenio L."/>
            <person name="Morin E."/>
            <person name="Martinez A.T."/>
            <person name="Baldrian P."/>
            <person name="Stursova M."/>
            <person name="Martinez M.J."/>
            <person name="Novotny C."/>
            <person name="Magnuson J.K."/>
            <person name="Spatafora J.W."/>
            <person name="Maurice S."/>
            <person name="Pangilinan J."/>
            <person name="Andreopoulos W."/>
            <person name="LaButti K."/>
            <person name="Hundley H."/>
            <person name="Na H."/>
            <person name="Kuo A."/>
            <person name="Barry K."/>
            <person name="Lipzen A."/>
            <person name="Henrissat B."/>
            <person name="Riley R."/>
            <person name="Ahrendt S."/>
            <person name="Nagy L.G."/>
            <person name="Grigoriev I.V."/>
            <person name="Martin F."/>
            <person name="Rosso M.N."/>
        </authorList>
    </citation>
    <scope>NUCLEOTIDE SEQUENCE [LARGE SCALE GENOMIC DNA]</scope>
    <source>
        <strain evidence="3 4">CIRM-BRFM 1785</strain>
    </source>
</reference>
<feature type="transmembrane region" description="Helical" evidence="2">
    <location>
        <begin position="206"/>
        <end position="227"/>
    </location>
</feature>
<feature type="compositionally biased region" description="Polar residues" evidence="1">
    <location>
        <begin position="548"/>
        <end position="562"/>
    </location>
</feature>
<feature type="compositionally biased region" description="Low complexity" evidence="1">
    <location>
        <begin position="508"/>
        <end position="523"/>
    </location>
</feature>
<dbReference type="EMBL" id="JADCUA010000012">
    <property type="protein sequence ID" value="KAH9835678.1"/>
    <property type="molecule type" value="Genomic_DNA"/>
</dbReference>
<evidence type="ECO:0000313" key="3">
    <source>
        <dbReference type="EMBL" id="KAH9835678.1"/>
    </source>
</evidence>
<evidence type="ECO:0000256" key="2">
    <source>
        <dbReference type="SAM" id="Phobius"/>
    </source>
</evidence>
<accession>A0ABQ8KEC8</accession>
<keyword evidence="2" id="KW-1133">Transmembrane helix</keyword>
<name>A0ABQ8KEC8_9APHY</name>
<feature type="region of interest" description="Disordered" evidence="1">
    <location>
        <begin position="617"/>
        <end position="644"/>
    </location>
</feature>
<sequence length="669" mass="74148">MFMGTPLSQSITASPPWHSASAPSLYMAPSPTSPLTTISDAQVLPFPAPTLAVPAAPVVINLHADVTVSRFDHFYDALPSSFRPTYYATVDGSLLSQSYVDEMTTSKSPVFIAGALCVFFLRNARKSLLFLRRTRVKDKTLFYLLALSQILGLVAGVVITVGLLDMSVGCHTITAVKKTLMKLSSDAMITGIIGVKAYRCLGNNRFVLLFLFFVTATVWTLEGLELANNSAYRSQYGVCLDTGHSPYLSAVILTEFIETAVLCACFFFAVARSYRTRAEARVTVSTADEGKLYERNDATDAAEGTPPRRGWWDYVPDAHLGSSNGGRPYMRAMTHAFMEWTRRMWSDDDFPAGFAYQRKPSLPGEFPLPQPPRRPTSGQSTSWKTLRRFTHISSFPGVFTLRRWSGHLFGRQLFQKMLRNELLYTTVITAVFMALTIALLVGVHSNASLSAESWIVLNWVAISMCTMHSFSRVARRHELESILQHPAAWDRMLRTDVDYSKVFYGSDPRQTTSSDDSSTSPSHPRIRTNRSHASFLPNYDPSHDAPCSSYNISPITPSSSRKPSAVSPLPSLPFQQSPSPYDTPPRSLTPDTLAPLPYPPSSPTASFSRFSFTVTKDSHAEVQRPPADLGASRPPFGSRRFSLDAWTDQRTNIDLTYPNTSNRPSRSSS</sequence>
<feature type="transmembrane region" description="Helical" evidence="2">
    <location>
        <begin position="141"/>
        <end position="163"/>
    </location>
</feature>
<dbReference type="Proteomes" id="UP000814176">
    <property type="component" value="Unassembled WGS sequence"/>
</dbReference>
<proteinExistence type="predicted"/>
<dbReference type="RefSeq" id="XP_047778055.1">
    <property type="nucleotide sequence ID" value="XM_047923971.1"/>
</dbReference>
<feature type="region of interest" description="Disordered" evidence="1">
    <location>
        <begin position="508"/>
        <end position="602"/>
    </location>
</feature>
<evidence type="ECO:0000256" key="1">
    <source>
        <dbReference type="SAM" id="MobiDB-lite"/>
    </source>
</evidence>
<keyword evidence="2" id="KW-0812">Transmembrane</keyword>
<keyword evidence="4" id="KW-1185">Reference proteome</keyword>